<sequence length="186" mass="21298">MRKISILLLILIVFLQSCGLNEREKKIKAQQAEIVKKEQQLILWGQRLKMKEQQLEYTKQSLDSAKKQIDFVGVKKPLIIGKWAVKMSCIETTCEGSALGDTKTEQWNFSYNGNTIVVKAYSGKVLTRIYVGTYKDHLLHIIDEQQNSGVMISAMLKISNNRMDGKREIVQKDCKIVYSLTAEKLK</sequence>
<dbReference type="Proteomes" id="UP000307244">
    <property type="component" value="Unassembled WGS sequence"/>
</dbReference>
<dbReference type="EMBL" id="SWBQ01000001">
    <property type="protein sequence ID" value="TKC09395.1"/>
    <property type="molecule type" value="Genomic_DNA"/>
</dbReference>
<reference evidence="2 3" key="1">
    <citation type="submission" date="2019-04" db="EMBL/GenBank/DDBJ databases">
        <title>Pedobacter sp. RP-3-15 sp. nov., isolated from Arctic soil.</title>
        <authorList>
            <person name="Dahal R.H."/>
            <person name="Kim D.-U."/>
        </authorList>
    </citation>
    <scope>NUCLEOTIDE SEQUENCE [LARGE SCALE GENOMIC DNA]</scope>
    <source>
        <strain evidence="2 3">RP-3-15</strain>
    </source>
</reference>
<proteinExistence type="predicted"/>
<feature type="coiled-coil region" evidence="1">
    <location>
        <begin position="20"/>
        <end position="68"/>
    </location>
</feature>
<evidence type="ECO:0000313" key="2">
    <source>
        <dbReference type="EMBL" id="TKC09395.1"/>
    </source>
</evidence>
<accession>A0A4U1CRA6</accession>
<comment type="caution">
    <text evidence="2">The sequence shown here is derived from an EMBL/GenBank/DDBJ whole genome shotgun (WGS) entry which is preliminary data.</text>
</comment>
<dbReference type="OrthoDB" id="766447at2"/>
<dbReference type="PROSITE" id="PS51257">
    <property type="entry name" value="PROKAR_LIPOPROTEIN"/>
    <property type="match status" value="1"/>
</dbReference>
<keyword evidence="3" id="KW-1185">Reference proteome</keyword>
<evidence type="ECO:0000313" key="3">
    <source>
        <dbReference type="Proteomes" id="UP000307244"/>
    </source>
</evidence>
<gene>
    <name evidence="2" type="ORF">FA047_04680</name>
</gene>
<protein>
    <submittedName>
        <fullName evidence="2">Uncharacterized protein</fullName>
    </submittedName>
</protein>
<evidence type="ECO:0000256" key="1">
    <source>
        <dbReference type="SAM" id="Coils"/>
    </source>
</evidence>
<name>A0A4U1CRA6_9SPHI</name>
<keyword evidence="1" id="KW-0175">Coiled coil</keyword>
<dbReference type="RefSeq" id="WP_136834806.1">
    <property type="nucleotide sequence ID" value="NZ_SWBQ01000001.1"/>
</dbReference>
<dbReference type="AlphaFoldDB" id="A0A4U1CRA6"/>
<organism evidence="2 3">
    <name type="scientific">Pedobacter frigoris</name>
    <dbReference type="NCBI Taxonomy" id="2571272"/>
    <lineage>
        <taxon>Bacteria</taxon>
        <taxon>Pseudomonadati</taxon>
        <taxon>Bacteroidota</taxon>
        <taxon>Sphingobacteriia</taxon>
        <taxon>Sphingobacteriales</taxon>
        <taxon>Sphingobacteriaceae</taxon>
        <taxon>Pedobacter</taxon>
    </lineage>
</organism>